<dbReference type="EMBL" id="AP027732">
    <property type="protein sequence ID" value="BDZ50940.1"/>
    <property type="molecule type" value="Genomic_DNA"/>
</dbReference>
<accession>A0ABN6Y4Y1</accession>
<feature type="compositionally biased region" description="Basic and acidic residues" evidence="1">
    <location>
        <begin position="99"/>
        <end position="125"/>
    </location>
</feature>
<organism evidence="2 3">
    <name type="scientific">Frondihabitans sucicola</name>
    <dbReference type="NCBI Taxonomy" id="1268041"/>
    <lineage>
        <taxon>Bacteria</taxon>
        <taxon>Bacillati</taxon>
        <taxon>Actinomycetota</taxon>
        <taxon>Actinomycetes</taxon>
        <taxon>Micrococcales</taxon>
        <taxon>Microbacteriaceae</taxon>
        <taxon>Frondihabitans</taxon>
    </lineage>
</organism>
<protein>
    <submittedName>
        <fullName evidence="2">Uncharacterized protein</fullName>
    </submittedName>
</protein>
<evidence type="ECO:0000313" key="2">
    <source>
        <dbReference type="EMBL" id="BDZ50940.1"/>
    </source>
</evidence>
<evidence type="ECO:0000313" key="3">
    <source>
        <dbReference type="Proteomes" id="UP001321486"/>
    </source>
</evidence>
<proteinExistence type="predicted"/>
<feature type="region of interest" description="Disordered" evidence="1">
    <location>
        <begin position="56"/>
        <end position="144"/>
    </location>
</feature>
<name>A0ABN6Y4Y1_9MICO</name>
<evidence type="ECO:0000256" key="1">
    <source>
        <dbReference type="SAM" id="MobiDB-lite"/>
    </source>
</evidence>
<keyword evidence="3" id="KW-1185">Reference proteome</keyword>
<sequence>MATAGSPHPRHDDLLAVCHRPGQVERRFIGFCGEPARGRDDIDRTRTRLDLVEAGVRDTAEEMDEDAATSRSGGVDGTGREVDDAGGAARIGRRHRLAGRRDRRQDDPDTDQHQDDDDHRAETHPPARGRTRLAEVGGTRFGGG</sequence>
<reference evidence="3" key="1">
    <citation type="journal article" date="2019" name="Int. J. Syst. Evol. Microbiol.">
        <title>The Global Catalogue of Microorganisms (GCM) 10K type strain sequencing project: providing services to taxonomists for standard genome sequencing and annotation.</title>
        <authorList>
            <consortium name="The Broad Institute Genomics Platform"/>
            <consortium name="The Broad Institute Genome Sequencing Center for Infectious Disease"/>
            <person name="Wu L."/>
            <person name="Ma J."/>
        </authorList>
    </citation>
    <scope>NUCLEOTIDE SEQUENCE [LARGE SCALE GENOMIC DNA]</scope>
    <source>
        <strain evidence="3">NBRC 108728</strain>
    </source>
</reference>
<dbReference type="Proteomes" id="UP001321486">
    <property type="component" value="Chromosome"/>
</dbReference>
<gene>
    <name evidence="2" type="ORF">GCM10025867_31810</name>
</gene>